<dbReference type="Proteomes" id="UP000032702">
    <property type="component" value="Unassembled WGS sequence"/>
</dbReference>
<proteinExistence type="predicted"/>
<dbReference type="AlphaFoldDB" id="Q09E09"/>
<feature type="compositionally biased region" description="Basic and acidic residues" evidence="1">
    <location>
        <begin position="82"/>
        <end position="100"/>
    </location>
</feature>
<gene>
    <name evidence="2" type="ORF">STIAU_5516</name>
</gene>
<evidence type="ECO:0000313" key="2">
    <source>
        <dbReference type="EMBL" id="EAU69960.1"/>
    </source>
</evidence>
<feature type="region of interest" description="Disordered" evidence="1">
    <location>
        <begin position="1"/>
        <end position="34"/>
    </location>
</feature>
<feature type="compositionally biased region" description="Basic and acidic residues" evidence="1">
    <location>
        <begin position="10"/>
        <end position="27"/>
    </location>
</feature>
<sequence>MAQGLAHRAQRPERVRHGVQRQQEHGHAQLRHPLHGTLVARPWLHQDEVRLEGNDGLHGRVHEAAHPGQRRHGLVLIEAGDAHERAPRPHGEHHLREGRRERHHAPHRGCPLRSQEAGPGRRVGGIHRAGEGQHGQHEQRAPGCPHGHLLRQGDDISHQGEAIARTGKNGRVGTGAAPLDELVSHGLDDEDAAGVVVAQVDAVAHHGEAARGGQRTVRGPRRTRERVGRGHLVPRIEQHQPCLVHGHEVVVDVIQGLAATAHEQLFAHGRQPPRVQAPFPQRHEGHLACLGVHLGQTAGPPSAVRLRVQVVERGVEVALVDHDARGRGGGGAAGEGRRGKHHGARIEHGGERVRHAHPRHLAARRDIPAQVAIQRHPEIRAELRHREGIGVGPEVHAGHRLQPQAVGKARPLPGRCRGLGPAPQHQQRVAGGVDDVDIGLVDEQLVGRVARLGGLGQRAVVRQPGLPHPLRGVEHQQHVLHARHRLGALADGGIGPLEVRARLEAHHLAAVEAGGDDIIGAHARAAALHPATRGVATAAVVGIRLEIDTPISAACGGRQGAGRLALARLTHLALGTGHPTAPTVLRVGGGEDTLPATRGGPGSTLAGRCGAHARASTRDAAGATVARLTGEVHALRAAQREPVATLHPLLRAARQHQRECCHRHQKPRTGPSPLHPFKAVHGVFVLAPFEEAREGPPNDAATVTAAERPGRG</sequence>
<name>Q09E09_STIAD</name>
<feature type="region of interest" description="Disordered" evidence="1">
    <location>
        <begin position="82"/>
        <end position="121"/>
    </location>
</feature>
<dbReference type="EMBL" id="AAMD01000002">
    <property type="protein sequence ID" value="EAU69960.1"/>
    <property type="molecule type" value="Genomic_DNA"/>
</dbReference>
<evidence type="ECO:0000313" key="3">
    <source>
        <dbReference type="Proteomes" id="UP000032702"/>
    </source>
</evidence>
<evidence type="ECO:0000256" key="1">
    <source>
        <dbReference type="SAM" id="MobiDB-lite"/>
    </source>
</evidence>
<comment type="caution">
    <text evidence="2">The sequence shown here is derived from an EMBL/GenBank/DDBJ whole genome shotgun (WGS) entry which is preliminary data.</text>
</comment>
<feature type="region of interest" description="Disordered" evidence="1">
    <location>
        <begin position="206"/>
        <end position="225"/>
    </location>
</feature>
<organism evidence="2 3">
    <name type="scientific">Stigmatella aurantiaca (strain DW4/3-1)</name>
    <dbReference type="NCBI Taxonomy" id="378806"/>
    <lineage>
        <taxon>Bacteria</taxon>
        <taxon>Pseudomonadati</taxon>
        <taxon>Myxococcota</taxon>
        <taxon>Myxococcia</taxon>
        <taxon>Myxococcales</taxon>
        <taxon>Cystobacterineae</taxon>
        <taxon>Archangiaceae</taxon>
        <taxon>Stigmatella</taxon>
    </lineage>
</organism>
<protein>
    <submittedName>
        <fullName evidence="2">Uncharacterized protein</fullName>
    </submittedName>
</protein>
<reference evidence="2 3" key="1">
    <citation type="submission" date="2006-04" db="EMBL/GenBank/DDBJ databases">
        <authorList>
            <person name="Nierman W.C."/>
        </authorList>
    </citation>
    <scope>NUCLEOTIDE SEQUENCE [LARGE SCALE GENOMIC DNA]</scope>
    <source>
        <strain evidence="2 3">DW4/3-1</strain>
    </source>
</reference>
<feature type="region of interest" description="Disordered" evidence="1">
    <location>
        <begin position="323"/>
        <end position="343"/>
    </location>
</feature>
<feature type="region of interest" description="Disordered" evidence="1">
    <location>
        <begin position="693"/>
        <end position="712"/>
    </location>
</feature>
<accession>Q09E09</accession>